<dbReference type="InterPro" id="IPR018303">
    <property type="entry name" value="ATPase_P-typ_P_site"/>
</dbReference>
<feature type="region of interest" description="Disordered" evidence="19">
    <location>
        <begin position="1397"/>
        <end position="1545"/>
    </location>
</feature>
<feature type="compositionally biased region" description="Basic and acidic residues" evidence="19">
    <location>
        <begin position="217"/>
        <end position="227"/>
    </location>
</feature>
<dbReference type="InterPro" id="IPR032630">
    <property type="entry name" value="P_typ_ATPase_c"/>
</dbReference>
<evidence type="ECO:0000256" key="8">
    <source>
        <dbReference type="ARBA" id="ARBA00022840"/>
    </source>
</evidence>
<evidence type="ECO:0000259" key="22">
    <source>
        <dbReference type="Pfam" id="PF16212"/>
    </source>
</evidence>
<feature type="domain" description="P-type ATPase C-terminal" evidence="22">
    <location>
        <begin position="1108"/>
        <end position="1359"/>
    </location>
</feature>
<dbReference type="SFLD" id="SFLDS00003">
    <property type="entry name" value="Haloacid_Dehalogenase"/>
    <property type="match status" value="1"/>
</dbReference>
<comment type="similarity">
    <text evidence="3 18">Belongs to the cation transport ATPase (P-type) (TC 3.A.3) family. Type IV subfamily.</text>
</comment>
<dbReference type="InterPro" id="IPR023214">
    <property type="entry name" value="HAD_sf"/>
</dbReference>
<dbReference type="SUPFAM" id="SSF56784">
    <property type="entry name" value="HAD-like"/>
    <property type="match status" value="1"/>
</dbReference>
<evidence type="ECO:0000256" key="9">
    <source>
        <dbReference type="ARBA" id="ARBA00022842"/>
    </source>
</evidence>
<evidence type="ECO:0000256" key="3">
    <source>
        <dbReference type="ARBA" id="ARBA00008109"/>
    </source>
</evidence>
<evidence type="ECO:0000256" key="1">
    <source>
        <dbReference type="ARBA" id="ARBA00004141"/>
    </source>
</evidence>
<feature type="transmembrane region" description="Helical" evidence="18">
    <location>
        <begin position="1217"/>
        <end position="1239"/>
    </location>
</feature>
<dbReference type="PANTHER" id="PTHR24092">
    <property type="entry name" value="PROBABLE PHOSPHOLIPID-TRANSPORTING ATPASE"/>
    <property type="match status" value="1"/>
</dbReference>
<feature type="binding site" evidence="16">
    <location>
        <position position="808"/>
    </location>
    <ligand>
        <name>ATP</name>
        <dbReference type="ChEBI" id="CHEBI:30616"/>
    </ligand>
</feature>
<keyword evidence="24" id="KW-1185">Reference proteome</keyword>
<dbReference type="InterPro" id="IPR036412">
    <property type="entry name" value="HAD-like_sf"/>
</dbReference>
<feature type="binding site" evidence="16">
    <location>
        <position position="1086"/>
    </location>
    <ligand>
        <name>ATP</name>
        <dbReference type="ChEBI" id="CHEBI:30616"/>
    </ligand>
</feature>
<keyword evidence="6 17" id="KW-0479">Metal-binding</keyword>
<feature type="domain" description="P-type ATPase N-terminal" evidence="21">
    <location>
        <begin position="83"/>
        <end position="139"/>
    </location>
</feature>
<keyword evidence="10 18" id="KW-1278">Translocase</keyword>
<organism evidence="23 24">
    <name type="scientific">Acaromyces ingoldii</name>
    <dbReference type="NCBI Taxonomy" id="215250"/>
    <lineage>
        <taxon>Eukaryota</taxon>
        <taxon>Fungi</taxon>
        <taxon>Dikarya</taxon>
        <taxon>Basidiomycota</taxon>
        <taxon>Ustilaginomycotina</taxon>
        <taxon>Exobasidiomycetes</taxon>
        <taxon>Exobasidiales</taxon>
        <taxon>Cryptobasidiaceae</taxon>
        <taxon>Acaromyces</taxon>
    </lineage>
</organism>
<evidence type="ECO:0000256" key="13">
    <source>
        <dbReference type="ARBA" id="ARBA00034036"/>
    </source>
</evidence>
<feature type="region of interest" description="Disordered" evidence="19">
    <location>
        <begin position="1"/>
        <end position="29"/>
    </location>
</feature>
<feature type="compositionally biased region" description="Basic residues" evidence="19">
    <location>
        <begin position="1462"/>
        <end position="1477"/>
    </location>
</feature>
<dbReference type="EC" id="7.6.2.1" evidence="18"/>
<keyword evidence="11 18" id="KW-1133">Transmembrane helix</keyword>
<dbReference type="OrthoDB" id="377733at2759"/>
<feature type="compositionally biased region" description="Basic and acidic residues" evidence="19">
    <location>
        <begin position="1408"/>
        <end position="1420"/>
    </location>
</feature>
<evidence type="ECO:0000256" key="5">
    <source>
        <dbReference type="ARBA" id="ARBA00022692"/>
    </source>
</evidence>
<dbReference type="GO" id="GO:0005524">
    <property type="term" value="F:ATP binding"/>
    <property type="evidence" value="ECO:0007669"/>
    <property type="project" value="UniProtKB-UniRule"/>
</dbReference>
<evidence type="ECO:0000256" key="2">
    <source>
        <dbReference type="ARBA" id="ARBA00004308"/>
    </source>
</evidence>
<dbReference type="GO" id="GO:0000287">
    <property type="term" value="F:magnesium ion binding"/>
    <property type="evidence" value="ECO:0007669"/>
    <property type="project" value="UniProtKB-UniRule"/>
</dbReference>
<feature type="domain" description="P-type ATPase A" evidence="20">
    <location>
        <begin position="326"/>
        <end position="380"/>
    </location>
</feature>
<feature type="binding site" evidence="17">
    <location>
        <position position="611"/>
    </location>
    <ligand>
        <name>Mg(2+)</name>
        <dbReference type="ChEBI" id="CHEBI:18420"/>
    </ligand>
</feature>
<feature type="compositionally biased region" description="Basic residues" evidence="19">
    <location>
        <begin position="14"/>
        <end position="29"/>
    </location>
</feature>
<dbReference type="Gene3D" id="2.70.150.10">
    <property type="entry name" value="Calcium-transporting ATPase, cytoplasmic transduction domain A"/>
    <property type="match status" value="1"/>
</dbReference>
<dbReference type="InterPro" id="IPR023298">
    <property type="entry name" value="ATPase_P-typ_TM_dom_sf"/>
</dbReference>
<feature type="binding site" evidence="16">
    <location>
        <position position="610"/>
    </location>
    <ligand>
        <name>ATP</name>
        <dbReference type="ChEBI" id="CHEBI:30616"/>
    </ligand>
</feature>
<evidence type="ECO:0000313" key="23">
    <source>
        <dbReference type="EMBL" id="PWN91507.1"/>
    </source>
</evidence>
<feature type="transmembrane region" description="Helical" evidence="18">
    <location>
        <begin position="493"/>
        <end position="514"/>
    </location>
</feature>
<dbReference type="PROSITE" id="PS00154">
    <property type="entry name" value="ATPASE_E1_E2"/>
    <property type="match status" value="1"/>
</dbReference>
<feature type="compositionally biased region" description="Polar residues" evidence="19">
    <location>
        <begin position="272"/>
        <end position="293"/>
    </location>
</feature>
<feature type="transmembrane region" description="Helical" evidence="18">
    <location>
        <begin position="136"/>
        <end position="154"/>
    </location>
</feature>
<feature type="region of interest" description="Disordered" evidence="19">
    <location>
        <begin position="635"/>
        <end position="681"/>
    </location>
</feature>
<evidence type="ECO:0000256" key="17">
    <source>
        <dbReference type="PIRSR" id="PIRSR606539-3"/>
    </source>
</evidence>
<dbReference type="InterPro" id="IPR032631">
    <property type="entry name" value="P-type_ATPase_N"/>
</dbReference>
<feature type="binding site" evidence="16">
    <location>
        <position position="1056"/>
    </location>
    <ligand>
        <name>ATP</name>
        <dbReference type="ChEBI" id="CHEBI:30616"/>
    </ligand>
</feature>
<feature type="compositionally biased region" description="Acidic residues" evidence="19">
    <location>
        <begin position="1530"/>
        <end position="1545"/>
    </location>
</feature>
<evidence type="ECO:0000256" key="19">
    <source>
        <dbReference type="SAM" id="MobiDB-lite"/>
    </source>
</evidence>
<feature type="binding site" evidence="16">
    <location>
        <position position="922"/>
    </location>
    <ligand>
        <name>ATP</name>
        <dbReference type="ChEBI" id="CHEBI:30616"/>
    </ligand>
</feature>
<feature type="binding site" evidence="16">
    <location>
        <position position="784"/>
    </location>
    <ligand>
        <name>ATP</name>
        <dbReference type="ChEBI" id="CHEBI:30616"/>
    </ligand>
</feature>
<dbReference type="GeneID" id="37041850"/>
<proteinExistence type="inferred from homology"/>
<feature type="active site" description="4-aspartylphosphate intermediate" evidence="15">
    <location>
        <position position="609"/>
    </location>
</feature>
<keyword evidence="5 18" id="KW-0812">Transmembrane</keyword>
<comment type="catalytic activity">
    <reaction evidence="13 18">
        <text>ATP + H2O + phospholipidSide 1 = ADP + phosphate + phospholipidSide 2.</text>
        <dbReference type="EC" id="7.6.2.1"/>
    </reaction>
</comment>
<dbReference type="SUPFAM" id="SSF81653">
    <property type="entry name" value="Calcium ATPase, transduction domain A"/>
    <property type="match status" value="1"/>
</dbReference>
<keyword evidence="8 16" id="KW-0067">ATP-binding</keyword>
<protein>
    <recommendedName>
        <fullName evidence="18">Phospholipid-transporting ATPase</fullName>
        <ecNumber evidence="18">7.6.2.1</ecNumber>
    </recommendedName>
</protein>
<keyword evidence="7 16" id="KW-0547">Nucleotide-binding</keyword>
<evidence type="ECO:0000256" key="12">
    <source>
        <dbReference type="ARBA" id="ARBA00023136"/>
    </source>
</evidence>
<evidence type="ECO:0000256" key="15">
    <source>
        <dbReference type="PIRSR" id="PIRSR606539-1"/>
    </source>
</evidence>
<dbReference type="GO" id="GO:0016887">
    <property type="term" value="F:ATP hydrolysis activity"/>
    <property type="evidence" value="ECO:0007669"/>
    <property type="project" value="InterPro"/>
</dbReference>
<evidence type="ECO:0000256" key="10">
    <source>
        <dbReference type="ARBA" id="ARBA00022967"/>
    </source>
</evidence>
<reference evidence="23" key="1">
    <citation type="journal article" date="2018" name="Mol. Biol. Evol.">
        <title>Broad Genomic Sampling Reveals a Smut Pathogenic Ancestry of the Fungal Clade Ustilaginomycotina.</title>
        <authorList>
            <person name="Kijpornyongpan T."/>
            <person name="Mondo S.J."/>
            <person name="Barry K."/>
            <person name="Sandor L."/>
            <person name="Lee J."/>
            <person name="Lipzen A."/>
            <person name="Pangilinan J."/>
            <person name="LaButti K."/>
            <person name="Hainaut M."/>
            <person name="Henrissat B."/>
            <person name="Grigoriev I.V."/>
            <person name="Spatafora J.W."/>
            <person name="Aime M.C."/>
        </authorList>
    </citation>
    <scope>NUCLEOTIDE SEQUENCE [LARGE SCALE GENOMIC DNA]</scope>
    <source>
        <strain evidence="23">MCA 4198</strain>
    </source>
</reference>
<evidence type="ECO:0000256" key="6">
    <source>
        <dbReference type="ARBA" id="ARBA00022723"/>
    </source>
</evidence>
<dbReference type="RefSeq" id="XP_025378705.1">
    <property type="nucleotide sequence ID" value="XM_025519934.1"/>
</dbReference>
<feature type="binding site" evidence="16">
    <location>
        <position position="609"/>
    </location>
    <ligand>
        <name>ATP</name>
        <dbReference type="ChEBI" id="CHEBI:30616"/>
    </ligand>
</feature>
<feature type="transmembrane region" description="Helical" evidence="18">
    <location>
        <begin position="1171"/>
        <end position="1196"/>
    </location>
</feature>
<dbReference type="InterPro" id="IPR001757">
    <property type="entry name" value="P_typ_ATPase"/>
</dbReference>
<keyword evidence="9 17" id="KW-0460">Magnesium</keyword>
<evidence type="ECO:0000259" key="20">
    <source>
        <dbReference type="Pfam" id="PF00122"/>
    </source>
</evidence>
<dbReference type="SUPFAM" id="SSF81665">
    <property type="entry name" value="Calcium ATPase, transmembrane domain M"/>
    <property type="match status" value="1"/>
</dbReference>
<feature type="binding site" evidence="16">
    <location>
        <position position="1062"/>
    </location>
    <ligand>
        <name>ATP</name>
        <dbReference type="ChEBI" id="CHEBI:30616"/>
    </ligand>
</feature>
<feature type="compositionally biased region" description="Acidic residues" evidence="19">
    <location>
        <begin position="1501"/>
        <end position="1515"/>
    </location>
</feature>
<feature type="binding site" evidence="16">
    <location>
        <position position="741"/>
    </location>
    <ligand>
        <name>ATP</name>
        <dbReference type="ChEBI" id="CHEBI:30616"/>
    </ligand>
</feature>
<dbReference type="Pfam" id="PF16209">
    <property type="entry name" value="PhoLip_ATPase_N"/>
    <property type="match status" value="1"/>
</dbReference>
<dbReference type="PRINTS" id="PR00119">
    <property type="entry name" value="CATATPASE"/>
</dbReference>
<dbReference type="InterPro" id="IPR044492">
    <property type="entry name" value="P_typ_ATPase_HD_dom"/>
</dbReference>
<feature type="transmembrane region" description="Helical" evidence="18">
    <location>
        <begin position="1148"/>
        <end position="1165"/>
    </location>
</feature>
<dbReference type="Gene3D" id="3.40.1110.10">
    <property type="entry name" value="Calcium-transporting ATPase, cytoplasmic domain N"/>
    <property type="match status" value="2"/>
</dbReference>
<feature type="binding site" evidence="17">
    <location>
        <position position="1086"/>
    </location>
    <ligand>
        <name>Mg(2+)</name>
        <dbReference type="ChEBI" id="CHEBI:18420"/>
    </ligand>
</feature>
<feature type="binding site" evidence="16">
    <location>
        <position position="1085"/>
    </location>
    <ligand>
        <name>ATP</name>
        <dbReference type="ChEBI" id="CHEBI:30616"/>
    </ligand>
</feature>
<evidence type="ECO:0000256" key="14">
    <source>
        <dbReference type="ARBA" id="ARBA00049128"/>
    </source>
</evidence>
<evidence type="ECO:0000256" key="7">
    <source>
        <dbReference type="ARBA" id="ARBA00022741"/>
    </source>
</evidence>
<dbReference type="Pfam" id="PF16212">
    <property type="entry name" value="PhoLip_ATPase_C"/>
    <property type="match status" value="1"/>
</dbReference>
<dbReference type="InterPro" id="IPR023299">
    <property type="entry name" value="ATPase_P-typ_cyto_dom_N"/>
</dbReference>
<feature type="binding site" evidence="16">
    <location>
        <position position="923"/>
    </location>
    <ligand>
        <name>ATP</name>
        <dbReference type="ChEBI" id="CHEBI:30616"/>
    </ligand>
</feature>
<evidence type="ECO:0000256" key="4">
    <source>
        <dbReference type="ARBA" id="ARBA00022553"/>
    </source>
</evidence>
<comment type="subcellular location">
    <subcellularLocation>
        <location evidence="2">Endomembrane system</location>
    </subcellularLocation>
    <subcellularLocation>
        <location evidence="1 18">Membrane</location>
        <topology evidence="1 18">Multi-pass membrane protein</topology>
    </subcellularLocation>
</comment>
<dbReference type="NCBIfam" id="TIGR01652">
    <property type="entry name" value="ATPase-Plipid"/>
    <property type="match status" value="1"/>
</dbReference>
<feature type="region of interest" description="Disordered" evidence="19">
    <location>
        <begin position="211"/>
        <end position="293"/>
    </location>
</feature>
<dbReference type="SFLD" id="SFLDG00002">
    <property type="entry name" value="C1.7:_P-type_atpase_like"/>
    <property type="match status" value="1"/>
</dbReference>
<evidence type="ECO:0000256" key="16">
    <source>
        <dbReference type="PIRSR" id="PIRSR606539-2"/>
    </source>
</evidence>
<dbReference type="Pfam" id="PF13246">
    <property type="entry name" value="Cation_ATPase"/>
    <property type="match status" value="1"/>
</dbReference>
<dbReference type="InParanoid" id="A0A316YQ49"/>
<dbReference type="GO" id="GO:0005886">
    <property type="term" value="C:plasma membrane"/>
    <property type="evidence" value="ECO:0007669"/>
    <property type="project" value="TreeGrafter"/>
</dbReference>
<dbReference type="GO" id="GO:0045332">
    <property type="term" value="P:phospholipid translocation"/>
    <property type="evidence" value="ECO:0007669"/>
    <property type="project" value="TreeGrafter"/>
</dbReference>
<evidence type="ECO:0000256" key="18">
    <source>
        <dbReference type="RuleBase" id="RU362033"/>
    </source>
</evidence>
<dbReference type="FunFam" id="3.40.50.1000:FF:000001">
    <property type="entry name" value="Phospholipid-transporting ATPase IC"/>
    <property type="match status" value="1"/>
</dbReference>
<dbReference type="NCBIfam" id="TIGR01494">
    <property type="entry name" value="ATPase_P-type"/>
    <property type="match status" value="1"/>
</dbReference>
<feature type="binding site" evidence="17">
    <location>
        <position position="1082"/>
    </location>
    <ligand>
        <name>Mg(2+)</name>
        <dbReference type="ChEBI" id="CHEBI:18420"/>
    </ligand>
</feature>
<dbReference type="GO" id="GO:0140326">
    <property type="term" value="F:ATPase-coupled intramembrane lipid transporter activity"/>
    <property type="evidence" value="ECO:0007669"/>
    <property type="project" value="UniProtKB-EC"/>
</dbReference>
<dbReference type="InterPro" id="IPR006539">
    <property type="entry name" value="P-type_ATPase_IV"/>
</dbReference>
<dbReference type="Pfam" id="PF00122">
    <property type="entry name" value="E1-E2_ATPase"/>
    <property type="match status" value="1"/>
</dbReference>
<feature type="transmembrane region" description="Helical" evidence="18">
    <location>
        <begin position="1286"/>
        <end position="1309"/>
    </location>
</feature>
<dbReference type="Gene3D" id="1.20.1110.10">
    <property type="entry name" value="Calcium-transporting ATPase, transmembrane domain"/>
    <property type="match status" value="1"/>
</dbReference>
<name>A0A316YQ49_9BASI</name>
<dbReference type="PANTHER" id="PTHR24092:SF153">
    <property type="entry name" value="PHOSPHOLIPID-TRANSPORTING ATPASE"/>
    <property type="match status" value="1"/>
</dbReference>
<dbReference type="FunFam" id="3.40.1110.10:FF:000087">
    <property type="entry name" value="Phospholipid-transporting ATPase"/>
    <property type="match status" value="1"/>
</dbReference>
<feature type="transmembrane region" description="Helical" evidence="18">
    <location>
        <begin position="1329"/>
        <end position="1349"/>
    </location>
</feature>
<dbReference type="InterPro" id="IPR059000">
    <property type="entry name" value="ATPase_P-type_domA"/>
</dbReference>
<sequence>MAIFQRSATGISQRSRKSNKTHGVRRRKTKKTKTFQWWTRFTDTLRKYDPDRLFERRAPPAVPRSVYFNEALPAEAFDKKGKPHKNWQFATNQLLTARYTLYNFLFKNLWEQYHRVANLFFTLIVVLQFFPKFATISPGLAMLPLLVVLAGTMIKDGYEDTRRHISDRSINNAKTRVVVGGGWINPNVTQSKQQSFQSTFKAFREQMLGGKKRQNKKMLEHQKELSARRSMTFDQSPMEPAADAPGGGVAPQTHQIAGSDAGSGLGPELGRTRTSQSSLRSGPVRRQSSMGVSVLNSEYEHGDDGRVRHHGKILNPDEEAQYWAKRAPRWRKMNWEDLKVGDFVLLKDNEPIPADIIVCATSEEEDACFVETKNLDGETNLKVRHAVPELAQTIRTAKDCTEAQMRIDTGPRDTDMYRLNASVILGDRFDKDGQPLRCPVTINQILLRGCNVRNTRWIIGVVLMTGADTKIIANSGQTPTKRGKVERQMNPMVYVNLIILAAMAVGLAIADSLIEQHFFNRQAYWEYYAIFSDDNPKLNGLVTFGNSLITFQNIVPISLYISIEVVRTIQAYFIFDDHDIYYEKTNRRTLARSWNLADDLGQIEYIFSDKTGTLTQNLMIFREFAVGGTTYRGDDEFGAKPKTSSGDESSSNEKEAQQLSEESESSTGAVDAQGRRRVKPANADVQPFKDRLLTEALKSPGTPHGKLLGWFWRTLALCHTVVTGEDEETGALEYKAQSPDEQALVQAAAEVGFIFCGKDRSTLKIQTPYSAEYEKYELLTVLEFSSARKRMSVILRREADGKILVMTKGADSVIFERSAPGQDEIKAKTDEALEEFANKGLRTLCLGYKELSVEEYDEWAGQYHEATVLLEGREERMEELASHLEQDFVLLGATAIEDRLQEGVPETIADLKRAGINVWVATGDKLETAIAIGYSTMLLSKDMNLIVVRGGEYGQPNSAYDQLKRAIEQFFGGSEALAQMENQPPDYEGLEGEEAYTGRRSTTSAASLVGEDNGQRPGGYALVIDGKALGHALSEEFSKELLLDISTQCKAVICCRVSPLQKALIVRLIKDGLGVMTLAVGDGANDVSMIQAAHVGVGIAGEEGLQAVNSSDYAIAQFRFLKRLILVHGHYCYHRNGNMIINFFYKNWINIFCLFWFQIYCAWSSTQVMDYVYLLFWNAFWTVAAVIALGIFERVLPDNVLMDIPELYKRSRKGSYFSLKLFMIYLLDSLWQSAILYFLICYSYEFVSARDDGYDVSLWEWSTTLAMASVVVANLSVGLDIRAWNWFIFAGVWLGPFLIFIFAPIYAAFPPTLIWTYSYGNNHYLYYSAAYWFVGILTIWLALLPKFIWKHVRQTYFPTDIDVIRAIAKYDPNHDFIRDPGMPALRAAKQYGLELPPSAPGRSNIASHDPEAVDSRESETHAMAPLRPVESRTSSIHYDMATGQATPSRGYTFSADDEPRGKHGKQQRSGSVKRRATLSKLGRSLGFKGKRLSTIRHSKEEDEEPTEGAADEGADEFGQQREASRHLEPGPEEEDNVPDEEPLAR</sequence>
<feature type="transmembrane region" description="Helical" evidence="18">
    <location>
        <begin position="113"/>
        <end position="130"/>
    </location>
</feature>
<evidence type="ECO:0000256" key="11">
    <source>
        <dbReference type="ARBA" id="ARBA00022989"/>
    </source>
</evidence>
<feature type="compositionally biased region" description="Basic and acidic residues" evidence="19">
    <location>
        <begin position="1518"/>
        <end position="1529"/>
    </location>
</feature>
<feature type="binding site" evidence="17">
    <location>
        <position position="609"/>
    </location>
    <ligand>
        <name>Mg(2+)</name>
        <dbReference type="ChEBI" id="CHEBI:18420"/>
    </ligand>
</feature>
<dbReference type="SFLD" id="SFLDF00027">
    <property type="entry name" value="p-type_atpase"/>
    <property type="match status" value="1"/>
</dbReference>
<dbReference type="Gene3D" id="3.40.50.1000">
    <property type="entry name" value="HAD superfamily/HAD-like"/>
    <property type="match status" value="2"/>
</dbReference>
<comment type="cofactor">
    <cofactor evidence="17">
        <name>Mg(2+)</name>
        <dbReference type="ChEBI" id="CHEBI:18420"/>
    </cofactor>
</comment>
<dbReference type="Proteomes" id="UP000245768">
    <property type="component" value="Unassembled WGS sequence"/>
</dbReference>
<comment type="catalytic activity">
    <reaction evidence="14">
        <text>a 1,2-diacyl-sn-glycero-3-phosphoethanolamine(out) + ATP + H2O = a 1,2-diacyl-sn-glycero-3-phosphoethanolamine(in) + ADP + phosphate + H(+)</text>
        <dbReference type="Rhea" id="RHEA:66132"/>
        <dbReference type="ChEBI" id="CHEBI:15377"/>
        <dbReference type="ChEBI" id="CHEBI:15378"/>
        <dbReference type="ChEBI" id="CHEBI:30616"/>
        <dbReference type="ChEBI" id="CHEBI:43474"/>
        <dbReference type="ChEBI" id="CHEBI:64612"/>
        <dbReference type="ChEBI" id="CHEBI:456216"/>
    </reaction>
    <physiologicalReaction direction="left-to-right" evidence="14">
        <dbReference type="Rhea" id="RHEA:66133"/>
    </physiologicalReaction>
</comment>
<gene>
    <name evidence="23" type="ORF">FA10DRAFT_258885</name>
</gene>
<dbReference type="InterPro" id="IPR008250">
    <property type="entry name" value="ATPase_P-typ_transduc_dom_A_sf"/>
</dbReference>
<evidence type="ECO:0000313" key="24">
    <source>
        <dbReference type="Proteomes" id="UP000245768"/>
    </source>
</evidence>
<accession>A0A316YQ49</accession>
<keyword evidence="12 18" id="KW-0472">Membrane</keyword>
<feature type="binding site" evidence="16">
    <location>
        <position position="924"/>
    </location>
    <ligand>
        <name>ATP</name>
        <dbReference type="ChEBI" id="CHEBI:30616"/>
    </ligand>
</feature>
<evidence type="ECO:0000259" key="21">
    <source>
        <dbReference type="Pfam" id="PF16209"/>
    </source>
</evidence>
<dbReference type="EMBL" id="KZ819635">
    <property type="protein sequence ID" value="PWN91507.1"/>
    <property type="molecule type" value="Genomic_DNA"/>
</dbReference>
<dbReference type="STRING" id="215250.A0A316YQ49"/>
<feature type="compositionally biased region" description="Polar residues" evidence="19">
    <location>
        <begin position="1"/>
        <end position="13"/>
    </location>
</feature>
<feature type="binding site" evidence="16">
    <location>
        <position position="611"/>
    </location>
    <ligand>
        <name>ATP</name>
        <dbReference type="ChEBI" id="CHEBI:30616"/>
    </ligand>
</feature>
<feature type="binding site" evidence="16">
    <location>
        <position position="842"/>
    </location>
    <ligand>
        <name>ATP</name>
        <dbReference type="ChEBI" id="CHEBI:30616"/>
    </ligand>
</feature>
<dbReference type="SUPFAM" id="SSF81660">
    <property type="entry name" value="Metal cation-transporting ATPase, ATP-binding domain N"/>
    <property type="match status" value="1"/>
</dbReference>
<feature type="transmembrane region" description="Helical" evidence="18">
    <location>
        <begin position="1259"/>
        <end position="1279"/>
    </location>
</feature>
<keyword evidence="4" id="KW-0597">Phosphoprotein</keyword>